<evidence type="ECO:0000256" key="9">
    <source>
        <dbReference type="ARBA" id="ARBA00022989"/>
    </source>
</evidence>
<dbReference type="GO" id="GO:0048472">
    <property type="term" value="F:threonine-phosphate decarboxylase activity"/>
    <property type="evidence" value="ECO:0007669"/>
    <property type="project" value="InterPro"/>
</dbReference>
<dbReference type="GO" id="GO:0015420">
    <property type="term" value="F:ABC-type vitamin B12 transporter activity"/>
    <property type="evidence" value="ECO:0007669"/>
    <property type="project" value="UniProtKB-UniRule"/>
</dbReference>
<comment type="similarity">
    <text evidence="4 11">Belongs to the CobD/CbiB family.</text>
</comment>
<reference evidence="14" key="3">
    <citation type="submission" date="2016-06" db="EMBL/GenBank/DDBJ databases">
        <authorList>
            <person name="Toshchakov V.S."/>
        </authorList>
    </citation>
    <scope>NUCLEOTIDE SEQUENCE [LARGE SCALE GENOMIC DNA]</scope>
    <source>
        <strain>PM4 (JCM 30641</strain>
        <strain evidence="14">\VKM B-2940)</strain>
    </source>
</reference>
<evidence type="ECO:0000256" key="3">
    <source>
        <dbReference type="ARBA" id="ARBA00004953"/>
    </source>
</evidence>
<dbReference type="Proteomes" id="UP000187822">
    <property type="component" value="Chromosome I"/>
</dbReference>
<evidence type="ECO:0000256" key="1">
    <source>
        <dbReference type="ARBA" id="ARBA00003384"/>
    </source>
</evidence>
<keyword evidence="10 11" id="KW-0472">Membrane</keyword>
<dbReference type="Pfam" id="PF03186">
    <property type="entry name" value="CobD_Cbib"/>
    <property type="match status" value="1"/>
</dbReference>
<evidence type="ECO:0000256" key="6">
    <source>
        <dbReference type="ARBA" id="ARBA00022475"/>
    </source>
</evidence>
<dbReference type="KEGG" id="cdiv:CPM_1089"/>
<evidence type="ECO:0000256" key="5">
    <source>
        <dbReference type="ARBA" id="ARBA00016185"/>
    </source>
</evidence>
<feature type="transmembrane region" description="Helical" evidence="11">
    <location>
        <begin position="291"/>
        <end position="316"/>
    </location>
</feature>
<evidence type="ECO:0000256" key="10">
    <source>
        <dbReference type="ARBA" id="ARBA00023136"/>
    </source>
</evidence>
<dbReference type="InterPro" id="IPR004485">
    <property type="entry name" value="Cobalamin_biosynth_CobD/CbiB"/>
</dbReference>
<evidence type="ECO:0000313" key="15">
    <source>
        <dbReference type="Proteomes" id="UP000195607"/>
    </source>
</evidence>
<dbReference type="PANTHER" id="PTHR34308">
    <property type="entry name" value="COBALAMIN BIOSYNTHESIS PROTEIN CBIB"/>
    <property type="match status" value="1"/>
</dbReference>
<proteinExistence type="inferred from homology"/>
<evidence type="ECO:0000256" key="4">
    <source>
        <dbReference type="ARBA" id="ARBA00006263"/>
    </source>
</evidence>
<keyword evidence="6 11" id="KW-1003">Cell membrane</keyword>
<evidence type="ECO:0000313" key="14">
    <source>
        <dbReference type="Proteomes" id="UP000187822"/>
    </source>
</evidence>
<dbReference type="GO" id="GO:0005886">
    <property type="term" value="C:plasma membrane"/>
    <property type="evidence" value="ECO:0007669"/>
    <property type="project" value="UniProtKB-SubCell"/>
</dbReference>
<organism evidence="12 15">
    <name type="scientific">Cuniculiplasma divulgatum</name>
    <dbReference type="NCBI Taxonomy" id="1673428"/>
    <lineage>
        <taxon>Archaea</taxon>
        <taxon>Methanobacteriati</taxon>
        <taxon>Thermoplasmatota</taxon>
        <taxon>Thermoplasmata</taxon>
        <taxon>Thermoplasmatales</taxon>
        <taxon>Cuniculiplasmataceae</taxon>
        <taxon>Cuniculiplasma</taxon>
    </lineage>
</organism>
<evidence type="ECO:0000256" key="8">
    <source>
        <dbReference type="ARBA" id="ARBA00022692"/>
    </source>
</evidence>
<feature type="transmembrane region" description="Helical" evidence="11">
    <location>
        <begin position="78"/>
        <end position="96"/>
    </location>
</feature>
<dbReference type="RefSeq" id="WP_021790027.1">
    <property type="nucleotide sequence ID" value="NZ_LT671858.1"/>
</dbReference>
<feature type="transmembrane region" description="Helical" evidence="11">
    <location>
        <begin position="6"/>
        <end position="23"/>
    </location>
</feature>
<evidence type="ECO:0000313" key="13">
    <source>
        <dbReference type="EMBL" id="SJK84902.1"/>
    </source>
</evidence>
<dbReference type="EMBL" id="LT671858">
    <property type="protein sequence ID" value="SIM63216.1"/>
    <property type="molecule type" value="Genomic_DNA"/>
</dbReference>
<dbReference type="OrthoDB" id="46105at2157"/>
<dbReference type="UniPathway" id="UPA00148"/>
<evidence type="ECO:0000256" key="11">
    <source>
        <dbReference type="HAMAP-Rule" id="MF_00024"/>
    </source>
</evidence>
<dbReference type="Proteomes" id="UP000195607">
    <property type="component" value="Chromosome I"/>
</dbReference>
<comment type="pathway">
    <text evidence="3 11">Cofactor biosynthesis; adenosylcobalamin biosynthesis.</text>
</comment>
<keyword evidence="8 11" id="KW-0812">Transmembrane</keyword>
<keyword evidence="7 11" id="KW-0169">Cobalamin biosynthesis</keyword>
<dbReference type="STRING" id="1673428.CPM_1089"/>
<comment type="function">
    <text evidence="1 11">Converts cobyric acid to cobinamide by the addition of aminopropanol on the F carboxylic group.</text>
</comment>
<keyword evidence="9 11" id="KW-1133">Transmembrane helix</keyword>
<dbReference type="GO" id="GO:0009236">
    <property type="term" value="P:cobalamin biosynthetic process"/>
    <property type="evidence" value="ECO:0007669"/>
    <property type="project" value="UniProtKB-UniRule"/>
</dbReference>
<dbReference type="NCBIfam" id="TIGR00380">
    <property type="entry name" value="cobal_cbiB"/>
    <property type="match status" value="1"/>
</dbReference>
<reference evidence="13" key="2">
    <citation type="submission" date="2016-06" db="EMBL/GenBank/DDBJ databases">
        <authorList>
            <person name="Olsen C.W."/>
            <person name="Carey S."/>
            <person name="Hinshaw L."/>
            <person name="Karasin A.I."/>
        </authorList>
    </citation>
    <scope>NUCLEOTIDE SEQUENCE [LARGE SCALE GENOMIC DNA]</scope>
    <source>
        <strain evidence="13">PM4</strain>
    </source>
</reference>
<dbReference type="AlphaFoldDB" id="A0A1N5URG9"/>
<sequence>MEPEFLSIIISTLFLALIIDIIFGEPRGFLHIAVISGRWAMFIGRGMQKSRKLVRAGWITALLTVIPITIFFGVVFDFLYSLPLIYIFFLIFYAIIAKSTFAFTSMGAHINPIIKSLEKGDMDSARVLTSRCVRRDVSELNEPLLISAAIETVAEGITDSFTGSLLYFSIFGVIGSIVYRIVNTLDSTFGYRDKKYLKFGRASAAMDTILNYIPARISSALISISAYMLNYSNRKSLLSSVLNSVPSRNAAYSMGTMAIVLNLKLEKKGSYVINRKGFDPTLGDLKKALRIFYFSFFLMVIFVTIPLILIFSYILYPHIFFLFPLKIVV</sequence>
<dbReference type="PANTHER" id="PTHR34308:SF1">
    <property type="entry name" value="COBALAMIN BIOSYNTHESIS PROTEIN CBIB"/>
    <property type="match status" value="1"/>
</dbReference>
<keyword evidence="14" id="KW-1185">Reference proteome</keyword>
<evidence type="ECO:0000256" key="2">
    <source>
        <dbReference type="ARBA" id="ARBA00004651"/>
    </source>
</evidence>
<name>A0A1N5URG9_9ARCH</name>
<feature type="transmembrane region" description="Helical" evidence="11">
    <location>
        <begin position="53"/>
        <end position="72"/>
    </location>
</feature>
<dbReference type="HAMAP" id="MF_00024">
    <property type="entry name" value="CobD_CbiB"/>
    <property type="match status" value="1"/>
</dbReference>
<evidence type="ECO:0000256" key="7">
    <source>
        <dbReference type="ARBA" id="ARBA00022573"/>
    </source>
</evidence>
<reference evidence="12 15" key="1">
    <citation type="submission" date="2016-04" db="EMBL/GenBank/DDBJ databases">
        <authorList>
            <person name="Evans L.H."/>
            <person name="Alamgir A."/>
            <person name="Owens N."/>
            <person name="Weber N.D."/>
            <person name="Virtaneva K."/>
            <person name="Barbian K."/>
            <person name="Babar A."/>
            <person name="Rosenke K."/>
        </authorList>
    </citation>
    <scope>NUCLEOTIDE SEQUENCE [LARGE SCALE GENOMIC DNA]</scope>
    <source>
        <strain evidence="12">S5</strain>
        <strain evidence="15">S5(T) (JCM 30642 \VKM B-2941)</strain>
    </source>
</reference>
<dbReference type="GeneID" id="41588345"/>
<dbReference type="NCBIfam" id="NF002281">
    <property type="entry name" value="PRK01209.2-5"/>
    <property type="match status" value="1"/>
</dbReference>
<accession>A0A1N5URG9</accession>
<comment type="subcellular location">
    <subcellularLocation>
        <location evidence="2 11">Cell membrane</location>
        <topology evidence="2 11">Multi-pass membrane protein</topology>
    </subcellularLocation>
</comment>
<gene>
    <name evidence="11" type="primary">cobD</name>
    <name evidence="13" type="ORF">CPM_1089</name>
    <name evidence="12" type="ORF">CSP5_1085</name>
</gene>
<feature type="transmembrane region" description="Helical" evidence="11">
    <location>
        <begin position="165"/>
        <end position="182"/>
    </location>
</feature>
<dbReference type="EMBL" id="LT719092">
    <property type="protein sequence ID" value="SJK84902.1"/>
    <property type="molecule type" value="Genomic_DNA"/>
</dbReference>
<evidence type="ECO:0000313" key="12">
    <source>
        <dbReference type="EMBL" id="SIM63216.1"/>
    </source>
</evidence>
<protein>
    <recommendedName>
        <fullName evidence="5 11">Probable cobalamin biosynthesis protein CobD</fullName>
    </recommendedName>
</protein>